<feature type="transmembrane region" description="Helical" evidence="1">
    <location>
        <begin position="372"/>
        <end position="394"/>
    </location>
</feature>
<keyword evidence="3" id="KW-1185">Reference proteome</keyword>
<dbReference type="Proteomes" id="UP000278627">
    <property type="component" value="Unassembled WGS sequence"/>
</dbReference>
<keyword evidence="1" id="KW-1133">Transmembrane helix</keyword>
<keyword evidence="1" id="KW-0472">Membrane</keyword>
<evidence type="ECO:0000313" key="3">
    <source>
        <dbReference type="Proteomes" id="UP000278627"/>
    </source>
</evidence>
<feature type="transmembrane region" description="Helical" evidence="1">
    <location>
        <begin position="144"/>
        <end position="164"/>
    </location>
</feature>
<proteinExistence type="predicted"/>
<dbReference type="AlphaFoldDB" id="A0A0N4SYX6"/>
<organism evidence="4">
    <name type="scientific">Brugia pahangi</name>
    <name type="common">Filarial nematode worm</name>
    <dbReference type="NCBI Taxonomy" id="6280"/>
    <lineage>
        <taxon>Eukaryota</taxon>
        <taxon>Metazoa</taxon>
        <taxon>Ecdysozoa</taxon>
        <taxon>Nematoda</taxon>
        <taxon>Chromadorea</taxon>
        <taxon>Rhabditida</taxon>
        <taxon>Spirurina</taxon>
        <taxon>Spiruromorpha</taxon>
        <taxon>Filarioidea</taxon>
        <taxon>Onchocercidae</taxon>
        <taxon>Brugia</taxon>
    </lineage>
</organism>
<reference evidence="2 3" key="2">
    <citation type="submission" date="2018-11" db="EMBL/GenBank/DDBJ databases">
        <authorList>
            <consortium name="Pathogen Informatics"/>
        </authorList>
    </citation>
    <scope>NUCLEOTIDE SEQUENCE [LARGE SCALE GENOMIC DNA]</scope>
</reference>
<accession>A0A0N4SYX6</accession>
<evidence type="ECO:0000313" key="4">
    <source>
        <dbReference type="WBParaSite" id="BPAG_0000096001-mRNA-1"/>
    </source>
</evidence>
<sequence length="429" mass="50477">MTNQRSTEIFNSKQIWCENFPSTSKLHDCAGIIHSIQEKNRRKIDNEYTMKKFVQFWSLITYRRKFWHLSLRNKQQLAEIPSLNNKISTVEQLMVARNEEQIISKIKNMEIWRYEKVSDDRAWQMGNKRNEYKKWNFNWKWNKSLSISFIPLLLFLVVFVHSPMQLVTAKLKNGNSGYCESNIVSLLTTPYTVTPTLVALFGRTCRCAFDWRSHFCKQIERYKSLLAVPEMQRHEDDQLPIVCICRQLMLENNCQQFMTQCYFTPENQHKECTCCFNQPNAFCNQLQCRNGEPIFGMHANTTCICHAPTFYPYSICTHQSSLIYDQVEVVISNNHDNEQRSDYIKYPLHESSIDHEESTAISLYGIQITPTLAVVIILGLLGMTLLLTTILLVVRSCRTHREHRNRTLKREIAQSMLLEQRAEEEKYLP</sequence>
<dbReference type="WBParaSite" id="BPAG_0000096001-mRNA-1">
    <property type="protein sequence ID" value="BPAG_0000096001-mRNA-1"/>
    <property type="gene ID" value="BPAG_0000096001"/>
</dbReference>
<keyword evidence="1" id="KW-0812">Transmembrane</keyword>
<gene>
    <name evidence="2" type="ORF">BPAG_LOCUS961</name>
</gene>
<reference evidence="4" key="1">
    <citation type="submission" date="2017-02" db="UniProtKB">
        <authorList>
            <consortium name="WormBaseParasite"/>
        </authorList>
    </citation>
    <scope>IDENTIFICATION</scope>
</reference>
<protein>
    <submittedName>
        <fullName evidence="2 4">Uncharacterized protein</fullName>
    </submittedName>
</protein>
<evidence type="ECO:0000313" key="2">
    <source>
        <dbReference type="EMBL" id="VDN82147.1"/>
    </source>
</evidence>
<dbReference type="EMBL" id="UZAD01000058">
    <property type="protein sequence ID" value="VDN82147.1"/>
    <property type="molecule type" value="Genomic_DNA"/>
</dbReference>
<evidence type="ECO:0000256" key="1">
    <source>
        <dbReference type="SAM" id="Phobius"/>
    </source>
</evidence>
<name>A0A0N4SYX6_BRUPA</name>